<evidence type="ECO:0000313" key="2">
    <source>
        <dbReference type="EMBL" id="KAK2573750.1"/>
    </source>
</evidence>
<evidence type="ECO:0000256" key="1">
    <source>
        <dbReference type="SAM" id="Phobius"/>
    </source>
</evidence>
<feature type="transmembrane region" description="Helical" evidence="1">
    <location>
        <begin position="42"/>
        <end position="75"/>
    </location>
</feature>
<organism evidence="2 3">
    <name type="scientific">Acropora cervicornis</name>
    <name type="common">Staghorn coral</name>
    <dbReference type="NCBI Taxonomy" id="6130"/>
    <lineage>
        <taxon>Eukaryota</taxon>
        <taxon>Metazoa</taxon>
        <taxon>Cnidaria</taxon>
        <taxon>Anthozoa</taxon>
        <taxon>Hexacorallia</taxon>
        <taxon>Scleractinia</taxon>
        <taxon>Astrocoeniina</taxon>
        <taxon>Acroporidae</taxon>
        <taxon>Acropora</taxon>
    </lineage>
</organism>
<sequence length="154" mass="15983">MDKTEVPKVTGADTCGVNVLVLSSFCFFIVRPPALIEVTALGVVTFFITVPAVGVTGVEVCILTVIAGVALMGVAKDDCEIVRATTGLEPPITKASLGVLFAGKFPSLGSLFSALSAIIAPVTQAVHTFFARGDIICAVDEIDVIMLKTADKIL</sequence>
<dbReference type="Proteomes" id="UP001249851">
    <property type="component" value="Unassembled WGS sequence"/>
</dbReference>
<dbReference type="AlphaFoldDB" id="A0AAD9R626"/>
<protein>
    <submittedName>
        <fullName evidence="2">Uncharacterized protein</fullName>
    </submittedName>
</protein>
<accession>A0AAD9R626</accession>
<keyword evidence="1" id="KW-1133">Transmembrane helix</keyword>
<name>A0AAD9R626_ACRCE</name>
<comment type="caution">
    <text evidence="2">The sequence shown here is derived from an EMBL/GenBank/DDBJ whole genome shotgun (WGS) entry which is preliminary data.</text>
</comment>
<gene>
    <name evidence="2" type="ORF">P5673_001439</name>
</gene>
<keyword evidence="1" id="KW-0472">Membrane</keyword>
<keyword evidence="3" id="KW-1185">Reference proteome</keyword>
<evidence type="ECO:0000313" key="3">
    <source>
        <dbReference type="Proteomes" id="UP001249851"/>
    </source>
</evidence>
<reference evidence="2" key="2">
    <citation type="journal article" date="2023" name="Science">
        <title>Genomic signatures of disease resistance in endangered staghorn corals.</title>
        <authorList>
            <person name="Vollmer S.V."/>
            <person name="Selwyn J.D."/>
            <person name="Despard B.A."/>
            <person name="Roesel C.L."/>
        </authorList>
    </citation>
    <scope>NUCLEOTIDE SEQUENCE</scope>
    <source>
        <strain evidence="2">K2</strain>
    </source>
</reference>
<reference evidence="2" key="1">
    <citation type="journal article" date="2023" name="G3 (Bethesda)">
        <title>Whole genome assembly and annotation of the endangered Caribbean coral Acropora cervicornis.</title>
        <authorList>
            <person name="Selwyn J.D."/>
            <person name="Vollmer S.V."/>
        </authorList>
    </citation>
    <scope>NUCLEOTIDE SEQUENCE</scope>
    <source>
        <strain evidence="2">K2</strain>
    </source>
</reference>
<proteinExistence type="predicted"/>
<keyword evidence="1" id="KW-0812">Transmembrane</keyword>
<dbReference type="EMBL" id="JARQWQ010000002">
    <property type="protein sequence ID" value="KAK2573750.1"/>
    <property type="molecule type" value="Genomic_DNA"/>
</dbReference>